<dbReference type="EMBL" id="FJOG01000013">
    <property type="protein sequence ID" value="CZR58954.1"/>
    <property type="molecule type" value="Genomic_DNA"/>
</dbReference>
<organism evidence="1 2">
    <name type="scientific">Phialocephala subalpina</name>
    <dbReference type="NCBI Taxonomy" id="576137"/>
    <lineage>
        <taxon>Eukaryota</taxon>
        <taxon>Fungi</taxon>
        <taxon>Dikarya</taxon>
        <taxon>Ascomycota</taxon>
        <taxon>Pezizomycotina</taxon>
        <taxon>Leotiomycetes</taxon>
        <taxon>Helotiales</taxon>
        <taxon>Mollisiaceae</taxon>
        <taxon>Phialocephala</taxon>
        <taxon>Phialocephala fortinii species complex</taxon>
    </lineage>
</organism>
<sequence>MIASVILRASTAKPCVIVSNPQEGVADADLEPSARIVANSVNGPSSADGNDGYATVAANIAACCREEESRGEYWRDEGTNRRRGRGGVSSERKHRAQFDIDIKTHHQMFAVAVAQDMSTKHSVGYTERFRVAEDRCGLLRLTAVVAPSGLRCWDIPTGE</sequence>
<keyword evidence="2" id="KW-1185">Reference proteome</keyword>
<dbReference type="AlphaFoldDB" id="A0A1L7X1P5"/>
<proteinExistence type="predicted"/>
<name>A0A1L7X1P5_9HELO</name>
<reference evidence="1 2" key="1">
    <citation type="submission" date="2016-03" db="EMBL/GenBank/DDBJ databases">
        <authorList>
            <person name="Ploux O."/>
        </authorList>
    </citation>
    <scope>NUCLEOTIDE SEQUENCE [LARGE SCALE GENOMIC DNA]</scope>
    <source>
        <strain evidence="1 2">UAMH 11012</strain>
    </source>
</reference>
<gene>
    <name evidence="1" type="ORF">PAC_08846</name>
</gene>
<evidence type="ECO:0000313" key="2">
    <source>
        <dbReference type="Proteomes" id="UP000184330"/>
    </source>
</evidence>
<accession>A0A1L7X1P5</accession>
<protein>
    <submittedName>
        <fullName evidence="1">Uncharacterized protein</fullName>
    </submittedName>
</protein>
<dbReference type="Proteomes" id="UP000184330">
    <property type="component" value="Unassembled WGS sequence"/>
</dbReference>
<evidence type="ECO:0000313" key="1">
    <source>
        <dbReference type="EMBL" id="CZR58954.1"/>
    </source>
</evidence>